<sequence>MEKEESNKPIMPPIETVELPELPRDILMNIFARLEIPDLVRASSVRPSWRSVYTSLLNLGKYKRSQTPCLLYTSESAGENVACLYSIAEKRVYKVSLPEPPICSRLLIGSSQGLLVTVDERSEMHIVNPITSEQVDLPSVITIEQVKPVYDDSGALRKYRYSRHTAKEVYSPPMIVELDELREMLHYKAFVFPNTTTGQYIVVLFHNPHRQLSFTRVGDDSWTWLPPRLHYEDCLYKDGLLYAVNYDGEIDVYDLSGPTVTMQIVLGMTDAITYSCMYIVQAPWGDLLQVWKSYKDYELHPEPGAFVFWNTGKFEIYEIDIERGERKKVKCLHDHALFLGHNQSLCISSVEYPALKRNHAYFTDDSYFWTRGFENNSRDIAILNLDNNIREELVSPQLWSDFPAPMWITLDVRAMDSALKK</sequence>
<dbReference type="SUPFAM" id="SSF82171">
    <property type="entry name" value="DPP6 N-terminal domain-like"/>
    <property type="match status" value="1"/>
</dbReference>
<dbReference type="KEGG" id="bdi:100821840"/>
<name>A0A0Q3HII8_BRADI</name>
<dbReference type="PANTHER" id="PTHR44586">
    <property type="entry name" value="F-BOX DOMAIN CONTAINING PROTEIN, EXPRESSED"/>
    <property type="match status" value="1"/>
</dbReference>
<gene>
    <name evidence="3" type="primary">LOC100821840</name>
    <name evidence="2" type="ORF">BRADI_4g16200v3</name>
</gene>
<evidence type="ECO:0000313" key="3">
    <source>
        <dbReference type="EnsemblPlants" id="KQJ88179"/>
    </source>
</evidence>
<dbReference type="InterPro" id="IPR036047">
    <property type="entry name" value="F-box-like_dom_sf"/>
</dbReference>
<dbReference type="Pfam" id="PF03478">
    <property type="entry name" value="Beta-prop_KIB1-4"/>
    <property type="match status" value="1"/>
</dbReference>
<dbReference type="OrthoDB" id="723086at2759"/>
<dbReference type="RefSeq" id="XP_003575956.1">
    <property type="nucleotide sequence ID" value="XM_003575908.4"/>
</dbReference>
<dbReference type="Proteomes" id="UP000008810">
    <property type="component" value="Chromosome 4"/>
</dbReference>
<dbReference type="STRING" id="15368.A0A0Q3HII8"/>
<dbReference type="InterPro" id="IPR001810">
    <property type="entry name" value="F-box_dom"/>
</dbReference>
<protein>
    <recommendedName>
        <fullName evidence="1">F-box domain-containing protein</fullName>
    </recommendedName>
</protein>
<dbReference type="Gramene" id="KQJ88179">
    <property type="protein sequence ID" value="KQJ88179"/>
    <property type="gene ID" value="BRADI_4g16200v3"/>
</dbReference>
<dbReference type="Gene3D" id="1.20.1280.50">
    <property type="match status" value="1"/>
</dbReference>
<evidence type="ECO:0000313" key="2">
    <source>
        <dbReference type="EMBL" id="KQJ88179.1"/>
    </source>
</evidence>
<dbReference type="RefSeq" id="XP_014757715.1">
    <property type="nucleotide sequence ID" value="XM_014902229.2"/>
</dbReference>
<organism evidence="2">
    <name type="scientific">Brachypodium distachyon</name>
    <name type="common">Purple false brome</name>
    <name type="synonym">Trachynia distachya</name>
    <dbReference type="NCBI Taxonomy" id="15368"/>
    <lineage>
        <taxon>Eukaryota</taxon>
        <taxon>Viridiplantae</taxon>
        <taxon>Streptophyta</taxon>
        <taxon>Embryophyta</taxon>
        <taxon>Tracheophyta</taxon>
        <taxon>Spermatophyta</taxon>
        <taxon>Magnoliopsida</taxon>
        <taxon>Liliopsida</taxon>
        <taxon>Poales</taxon>
        <taxon>Poaceae</taxon>
        <taxon>BOP clade</taxon>
        <taxon>Pooideae</taxon>
        <taxon>Stipodae</taxon>
        <taxon>Brachypodieae</taxon>
        <taxon>Brachypodium</taxon>
    </lineage>
</organism>
<dbReference type="SUPFAM" id="SSF81383">
    <property type="entry name" value="F-box domain"/>
    <property type="match status" value="1"/>
</dbReference>
<feature type="domain" description="F-box" evidence="1">
    <location>
        <begin position="16"/>
        <end position="65"/>
    </location>
</feature>
<accession>A0A0Q3HII8</accession>
<dbReference type="PANTHER" id="PTHR44586:SF21">
    <property type="entry name" value="F-BOX DOMAIN-CONTAINING PROTEIN"/>
    <property type="match status" value="1"/>
</dbReference>
<evidence type="ECO:0000259" key="1">
    <source>
        <dbReference type="PROSITE" id="PS50181"/>
    </source>
</evidence>
<dbReference type="InterPro" id="IPR005174">
    <property type="entry name" value="KIB1-4_b-propeller"/>
</dbReference>
<dbReference type="AlphaFoldDB" id="A0A0Q3HII8"/>
<keyword evidence="4" id="KW-1185">Reference proteome</keyword>
<dbReference type="GeneID" id="100821840"/>
<dbReference type="EnsemblPlants" id="KQJ88179">
    <property type="protein sequence ID" value="KQJ88179"/>
    <property type="gene ID" value="BRADI_4g16200v3"/>
</dbReference>
<dbReference type="EMBL" id="CM000883">
    <property type="protein sequence ID" value="KQJ88179.1"/>
    <property type="molecule type" value="Genomic_DNA"/>
</dbReference>
<reference evidence="3" key="3">
    <citation type="submission" date="2018-08" db="UniProtKB">
        <authorList>
            <consortium name="EnsemblPlants"/>
        </authorList>
    </citation>
    <scope>IDENTIFICATION</scope>
    <source>
        <strain evidence="3">cv. Bd21</strain>
    </source>
</reference>
<reference evidence="2 3" key="1">
    <citation type="journal article" date="2010" name="Nature">
        <title>Genome sequencing and analysis of the model grass Brachypodium distachyon.</title>
        <authorList>
            <consortium name="International Brachypodium Initiative"/>
        </authorList>
    </citation>
    <scope>NUCLEOTIDE SEQUENCE [LARGE SCALE GENOMIC DNA]</scope>
    <source>
        <strain evidence="2">Bd21</strain>
        <strain evidence="3">cv. Bd21</strain>
    </source>
</reference>
<proteinExistence type="predicted"/>
<dbReference type="ExpressionAtlas" id="A0A0Q3HII8">
    <property type="expression patterns" value="baseline"/>
</dbReference>
<dbReference type="Pfam" id="PF00646">
    <property type="entry name" value="F-box"/>
    <property type="match status" value="1"/>
</dbReference>
<dbReference type="PROSITE" id="PS50181">
    <property type="entry name" value="FBOX"/>
    <property type="match status" value="1"/>
</dbReference>
<reference evidence="2" key="2">
    <citation type="submission" date="2017-06" db="EMBL/GenBank/DDBJ databases">
        <title>WGS assembly of Brachypodium distachyon.</title>
        <authorList>
            <consortium name="The International Brachypodium Initiative"/>
            <person name="Lucas S."/>
            <person name="Harmon-Smith M."/>
            <person name="Lail K."/>
            <person name="Tice H."/>
            <person name="Grimwood J."/>
            <person name="Bruce D."/>
            <person name="Barry K."/>
            <person name="Shu S."/>
            <person name="Lindquist E."/>
            <person name="Wang M."/>
            <person name="Pitluck S."/>
            <person name="Vogel J.P."/>
            <person name="Garvin D.F."/>
            <person name="Mockler T.C."/>
            <person name="Schmutz J."/>
            <person name="Rokhsar D."/>
            <person name="Bevan M.W."/>
        </authorList>
    </citation>
    <scope>NUCLEOTIDE SEQUENCE</scope>
    <source>
        <strain evidence="2">Bd21</strain>
    </source>
</reference>
<evidence type="ECO:0000313" key="4">
    <source>
        <dbReference type="Proteomes" id="UP000008810"/>
    </source>
</evidence>